<keyword evidence="2 7" id="KW-0378">Hydrolase</keyword>
<evidence type="ECO:0000256" key="3">
    <source>
        <dbReference type="SAM" id="MobiDB-lite"/>
    </source>
</evidence>
<feature type="signal peptide" evidence="4">
    <location>
        <begin position="1"/>
        <end position="28"/>
    </location>
</feature>
<evidence type="ECO:0000256" key="2">
    <source>
        <dbReference type="ARBA" id="ARBA00022801"/>
    </source>
</evidence>
<dbReference type="AlphaFoldDB" id="A0A895XLU8"/>
<dbReference type="InterPro" id="IPR051601">
    <property type="entry name" value="Serine_prot/Carboxylest_S33"/>
</dbReference>
<dbReference type="KEGG" id="nav:JQS30_11365"/>
<keyword evidence="8" id="KW-1185">Reference proteome</keyword>
<dbReference type="GO" id="GO:0016787">
    <property type="term" value="F:hydrolase activity"/>
    <property type="evidence" value="ECO:0007669"/>
    <property type="project" value="UniProtKB-KW"/>
</dbReference>
<dbReference type="EMBL" id="CP070496">
    <property type="protein sequence ID" value="QSB04389.1"/>
    <property type="molecule type" value="Genomic_DNA"/>
</dbReference>
<gene>
    <name evidence="7" type="ORF">JQS30_11365</name>
</gene>
<evidence type="ECO:0000256" key="1">
    <source>
        <dbReference type="ARBA" id="ARBA00010088"/>
    </source>
</evidence>
<dbReference type="InterPro" id="IPR013595">
    <property type="entry name" value="Pept_S33_TAP-like_C"/>
</dbReference>
<evidence type="ECO:0000256" key="4">
    <source>
        <dbReference type="SAM" id="SignalP"/>
    </source>
</evidence>
<accession>A0A895XLU8</accession>
<comment type="similarity">
    <text evidence="1">Belongs to the peptidase S33 family.</text>
</comment>
<dbReference type="PANTHER" id="PTHR43248:SF25">
    <property type="entry name" value="AB HYDROLASE-1 DOMAIN-CONTAINING PROTEIN-RELATED"/>
    <property type="match status" value="1"/>
</dbReference>
<dbReference type="SUPFAM" id="SSF53474">
    <property type="entry name" value="alpha/beta-Hydrolases"/>
    <property type="match status" value="1"/>
</dbReference>
<dbReference type="InterPro" id="IPR000073">
    <property type="entry name" value="AB_hydrolase_1"/>
</dbReference>
<dbReference type="Pfam" id="PF08386">
    <property type="entry name" value="Abhydrolase_4"/>
    <property type="match status" value="1"/>
</dbReference>
<dbReference type="InterPro" id="IPR029058">
    <property type="entry name" value="AB_hydrolase_fold"/>
</dbReference>
<dbReference type="RefSeq" id="WP_213170386.1">
    <property type="nucleotide sequence ID" value="NZ_CP070496.1"/>
</dbReference>
<evidence type="ECO:0000313" key="8">
    <source>
        <dbReference type="Proteomes" id="UP000662939"/>
    </source>
</evidence>
<proteinExistence type="inferred from homology"/>
<organism evidence="7 8">
    <name type="scientific">Natronoglycomyces albus</name>
    <dbReference type="NCBI Taxonomy" id="2811108"/>
    <lineage>
        <taxon>Bacteria</taxon>
        <taxon>Bacillati</taxon>
        <taxon>Actinomycetota</taxon>
        <taxon>Actinomycetes</taxon>
        <taxon>Glycomycetales</taxon>
        <taxon>Glycomycetaceae</taxon>
        <taxon>Natronoglycomyces</taxon>
    </lineage>
</organism>
<dbReference type="PANTHER" id="PTHR43248">
    <property type="entry name" value="2-SUCCINYL-6-HYDROXY-2,4-CYCLOHEXADIENE-1-CARBOXYLATE SYNTHASE"/>
    <property type="match status" value="1"/>
</dbReference>
<evidence type="ECO:0000313" key="7">
    <source>
        <dbReference type="EMBL" id="QSB04389.1"/>
    </source>
</evidence>
<name>A0A895XLU8_9ACTN</name>
<feature type="chain" id="PRO_5034465632" evidence="4">
    <location>
        <begin position="29"/>
        <end position="511"/>
    </location>
</feature>
<dbReference type="Gene3D" id="3.40.50.1820">
    <property type="entry name" value="alpha/beta hydrolase"/>
    <property type="match status" value="1"/>
</dbReference>
<feature type="domain" description="Peptidase S33 tripeptidyl aminopeptidase-like C-terminal" evidence="6">
    <location>
        <begin position="393"/>
        <end position="483"/>
    </location>
</feature>
<dbReference type="Pfam" id="PF00561">
    <property type="entry name" value="Abhydrolase_1"/>
    <property type="match status" value="1"/>
</dbReference>
<evidence type="ECO:0000259" key="6">
    <source>
        <dbReference type="Pfam" id="PF08386"/>
    </source>
</evidence>
<dbReference type="Proteomes" id="UP000662939">
    <property type="component" value="Chromosome"/>
</dbReference>
<protein>
    <submittedName>
        <fullName evidence="7">Alpha/beta fold hydrolase</fullName>
    </submittedName>
</protein>
<sequence length="511" mass="56095">MKRTSPLLAVSAAALVGASALLMKTAHADPADSVDQYQPSTIQWQECEDAPRVDCGSIHVPLNWADPGGDTIEIALARRQATNPEARVGTIVMNPGGPGGSGVGAVKGHHWVSEAVLEKFDVVGFDPRGIADSATINCDREDIDRVLEYRWPSNEEDFQHLLTGQEQLVGTCRALTGELFDHVDNLATVEDLDAIRASLGDKQLNFLGYSYGSLMGQQYAQVYPDHVRTLVLDGNMDHSLSTTWEFLETETRAAERNFNAFVAWCDTEPTCAIHGDDIESLYGQLRDAAREGDLVDPVRGPLSFEELNGITFNYANNPGGWEELGQLLADLRAGHSPAAALLQAQEIVNYPLQAIWCLDWDYPVTDFDQWSGYADQLAEEFPNMQWTPYNTHALNCLGYDGEATNPQEPLDIDPELDIVMIGTVHDYATVYEWTQSAAEQSGAALVTYEGFGHTIYGHGYSCIDEAIDAYFLELVVPKDGLSCQRRDYADADANGHLSSTDRPEVPGPFGR</sequence>
<feature type="region of interest" description="Disordered" evidence="3">
    <location>
        <begin position="492"/>
        <end position="511"/>
    </location>
</feature>
<evidence type="ECO:0000259" key="5">
    <source>
        <dbReference type="Pfam" id="PF00561"/>
    </source>
</evidence>
<keyword evidence="4" id="KW-0732">Signal</keyword>
<reference evidence="7" key="1">
    <citation type="submission" date="2021-02" db="EMBL/GenBank/DDBJ databases">
        <title>Natronoglycomyces albus gen. nov., sp. nov, a haloalkaliphilic actinobacterium from a soda solonchak soil.</title>
        <authorList>
            <person name="Sorokin D.Y."/>
            <person name="Khijniak T.V."/>
            <person name="Zakharycheva A.P."/>
            <person name="Boueva O.V."/>
            <person name="Ariskina E.V."/>
            <person name="Hahnke R.L."/>
            <person name="Bunk B."/>
            <person name="Sproer C."/>
            <person name="Schumann P."/>
            <person name="Evtushenko L.I."/>
            <person name="Kublanov I.V."/>
        </authorList>
    </citation>
    <scope>NUCLEOTIDE SEQUENCE</scope>
    <source>
        <strain evidence="7">DSM 106290</strain>
    </source>
</reference>
<feature type="domain" description="AB hydrolase-1" evidence="5">
    <location>
        <begin position="90"/>
        <end position="247"/>
    </location>
</feature>